<protein>
    <submittedName>
        <fullName evidence="3">ABC-type uncharacterized transport system</fullName>
    </submittedName>
</protein>
<feature type="transmembrane region" description="Helical" evidence="1">
    <location>
        <begin position="20"/>
        <end position="40"/>
    </location>
</feature>
<dbReference type="EMBL" id="FUYE01000015">
    <property type="protein sequence ID" value="SKB03460.1"/>
    <property type="molecule type" value="Genomic_DNA"/>
</dbReference>
<dbReference type="RefSeq" id="WP_078814981.1">
    <property type="nucleotide sequence ID" value="NZ_FUYE01000015.1"/>
</dbReference>
<keyword evidence="1" id="KW-1133">Transmembrane helix</keyword>
<dbReference type="STRING" id="48467.SAMN02745166_03814"/>
<keyword evidence="1" id="KW-0472">Membrane</keyword>
<keyword evidence="4" id="KW-1185">Reference proteome</keyword>
<sequence>MSDSSPQPSSALPSSAPKRWGIGLNVALQILLILAIFFGLNRLSYRYHVRWDLSPQQSYTLSANTTNYLNKLSKDVFIANVFARDAKIFPDVQALLEEYRLNGKGRIKLRSIDPLRDIDRAEALKAETGMALDQNGVVIRAGGRTRFIREEEMVIRDTGTESARPIKAFRGEDAVTSAMINLIEGDGRKFYLIVGKGSRTEAALADALAALGELGRQQNFKLMPLNFAEINGVPEDADGLLFAGIRYDLSEREIAMLKAYWEGKRAGLLVMLDPAGETPRLNAFLGLNGVTPREDRVLFAESTGAGVRKEFSVQAIFDNESPITQPLSTSTIILPGQSQSLDVRFDDEYLQKQNILVHPLIGATDRYWGEKNYLEELPIVDEEDHKQPIYLAASVERGSVADERLRVDSCRMVVVGNSYMLDKKSALAVNRDFVAASLNWIVNREKLSGAPPKLKHSYRIQLNSRQNELIFWITTIAMPGLVLVLGMMIWASRRAA</sequence>
<dbReference type="Pfam" id="PF23357">
    <property type="entry name" value="DUF7088"/>
    <property type="match status" value="1"/>
</dbReference>
<reference evidence="4" key="1">
    <citation type="submission" date="2017-02" db="EMBL/GenBank/DDBJ databases">
        <authorList>
            <person name="Varghese N."/>
            <person name="Submissions S."/>
        </authorList>
    </citation>
    <scope>NUCLEOTIDE SEQUENCE [LARGE SCALE GENOMIC DNA]</scope>
    <source>
        <strain evidence="4">ATCC 700200</strain>
    </source>
</reference>
<keyword evidence="1" id="KW-0812">Transmembrane</keyword>
<feature type="transmembrane region" description="Helical" evidence="1">
    <location>
        <begin position="469"/>
        <end position="491"/>
    </location>
</feature>
<evidence type="ECO:0000313" key="4">
    <source>
        <dbReference type="Proteomes" id="UP000190774"/>
    </source>
</evidence>
<evidence type="ECO:0000259" key="2">
    <source>
        <dbReference type="Pfam" id="PF23357"/>
    </source>
</evidence>
<name>A0A1T4YP14_9BACT</name>
<evidence type="ECO:0000313" key="3">
    <source>
        <dbReference type="EMBL" id="SKB03460.1"/>
    </source>
</evidence>
<proteinExistence type="predicted"/>
<feature type="domain" description="DUF7088" evidence="2">
    <location>
        <begin position="56"/>
        <end position="133"/>
    </location>
</feature>
<organism evidence="3 4">
    <name type="scientific">Prosthecobacter debontii</name>
    <dbReference type="NCBI Taxonomy" id="48467"/>
    <lineage>
        <taxon>Bacteria</taxon>
        <taxon>Pseudomonadati</taxon>
        <taxon>Verrucomicrobiota</taxon>
        <taxon>Verrucomicrobiia</taxon>
        <taxon>Verrucomicrobiales</taxon>
        <taxon>Verrucomicrobiaceae</taxon>
        <taxon>Prosthecobacter</taxon>
    </lineage>
</organism>
<dbReference type="OrthoDB" id="9767958at2"/>
<dbReference type="InterPro" id="IPR055396">
    <property type="entry name" value="DUF7088"/>
</dbReference>
<evidence type="ECO:0000256" key="1">
    <source>
        <dbReference type="SAM" id="Phobius"/>
    </source>
</evidence>
<accession>A0A1T4YP14</accession>
<dbReference type="AlphaFoldDB" id="A0A1T4YP14"/>
<dbReference type="Proteomes" id="UP000190774">
    <property type="component" value="Unassembled WGS sequence"/>
</dbReference>
<gene>
    <name evidence="3" type="ORF">SAMN02745166_03814</name>
</gene>